<comment type="pathway">
    <text evidence="4">Cofactor biosynthesis; thiamine diphosphate biosynthesis; thiamine phosphate from 4-amino-2-methyl-5-diphosphomethylpyrimidine and 4-methyl-5-(2-phosphoethyl)-thiazole: step 1/1.</text>
</comment>
<comment type="function">
    <text evidence="3">Catalyzes the phosphorylation of hydroxymethylpyrimidine phosphate (HMP-P) to HMP-PP, and of HMP to HMP-P.</text>
</comment>
<dbReference type="InterPro" id="IPR019293">
    <property type="entry name" value="ThiN"/>
</dbReference>
<dbReference type="EC" id="2.7.1.49" evidence="5"/>
<evidence type="ECO:0000259" key="23">
    <source>
        <dbReference type="Pfam" id="PF10120"/>
    </source>
</evidence>
<comment type="catalytic activity">
    <reaction evidence="14">
        <text>4-methyl-5-(2-phosphooxyethyl)-thiazole + 4-amino-2-methyl-5-(diphosphooxymethyl)pyrimidine + H(+) = thiamine phosphate + diphosphate</text>
        <dbReference type="Rhea" id="RHEA:22328"/>
        <dbReference type="ChEBI" id="CHEBI:15378"/>
        <dbReference type="ChEBI" id="CHEBI:33019"/>
        <dbReference type="ChEBI" id="CHEBI:37575"/>
        <dbReference type="ChEBI" id="CHEBI:57841"/>
        <dbReference type="ChEBI" id="CHEBI:58296"/>
        <dbReference type="EC" id="2.5.1.3"/>
    </reaction>
</comment>
<dbReference type="RefSeq" id="WP_011838353.1">
    <property type="nucleotide sequence ID" value="NC_009033.1"/>
</dbReference>
<dbReference type="GO" id="GO:0008972">
    <property type="term" value="F:phosphomethylpyrimidine kinase activity"/>
    <property type="evidence" value="ECO:0007669"/>
    <property type="project" value="UniProtKB-EC"/>
</dbReference>
<evidence type="ECO:0000256" key="13">
    <source>
        <dbReference type="ARBA" id="ARBA00023268"/>
    </source>
</evidence>
<comment type="function">
    <text evidence="17">Condenses 4-methyl-5-(beta-hydroxyethyl)thiazole monophosphate (THZ-P) and 4-amino-5-hydroxymethyl pyrimidine pyrophosphate (HMP-PP) to form thiamine monophosphate (TMP).</text>
</comment>
<evidence type="ECO:0000313" key="24">
    <source>
        <dbReference type="EMBL" id="ABN69162.1"/>
    </source>
</evidence>
<evidence type="ECO:0000256" key="7">
    <source>
        <dbReference type="ARBA" id="ARBA00012963"/>
    </source>
</evidence>
<dbReference type="eggNOG" id="arCOG00020">
    <property type="taxonomic scope" value="Archaea"/>
</dbReference>
<feature type="domain" description="Pyridoxamine kinase/Phosphomethylpyrimidine kinase" evidence="22">
    <location>
        <begin position="16"/>
        <end position="261"/>
    </location>
</feature>
<gene>
    <name evidence="24" type="ordered locus">Smar_0049</name>
</gene>
<evidence type="ECO:0000256" key="16">
    <source>
        <dbReference type="ARBA" id="ARBA00047883"/>
    </source>
</evidence>
<comment type="catalytic activity">
    <reaction evidence="1">
        <text>4-amino-5-hydroxymethyl-2-methylpyrimidine + ATP = 4-amino-2-methyl-5-(phosphooxymethyl)pyrimidine + ADP + H(+)</text>
        <dbReference type="Rhea" id="RHEA:23096"/>
        <dbReference type="ChEBI" id="CHEBI:15378"/>
        <dbReference type="ChEBI" id="CHEBI:16892"/>
        <dbReference type="ChEBI" id="CHEBI:30616"/>
        <dbReference type="ChEBI" id="CHEBI:58354"/>
        <dbReference type="ChEBI" id="CHEBI:456216"/>
        <dbReference type="EC" id="2.7.1.49"/>
    </reaction>
</comment>
<evidence type="ECO:0000256" key="11">
    <source>
        <dbReference type="ARBA" id="ARBA00022840"/>
    </source>
</evidence>
<dbReference type="Pfam" id="PF08543">
    <property type="entry name" value="Phos_pyr_kin"/>
    <property type="match status" value="1"/>
</dbReference>
<dbReference type="SUPFAM" id="SSF53613">
    <property type="entry name" value="Ribokinase-like"/>
    <property type="match status" value="1"/>
</dbReference>
<protein>
    <recommendedName>
        <fullName evidence="21">Bifunctional thiamine biosynthesis protein ThiDN</fullName>
        <ecNumber evidence="6">2.5.1.3</ecNumber>
        <ecNumber evidence="5">2.7.1.49</ecNumber>
        <ecNumber evidence="7">2.7.4.7</ecNumber>
    </recommendedName>
</protein>
<dbReference type="PANTHER" id="PTHR20858:SF17">
    <property type="entry name" value="HYDROXYMETHYLPYRIMIDINE_PHOSPHOMETHYLPYRIMIDINE KINASE THI20-RELATED"/>
    <property type="match status" value="1"/>
</dbReference>
<dbReference type="CDD" id="cd01169">
    <property type="entry name" value="HMPP_kinase"/>
    <property type="match status" value="1"/>
</dbReference>
<evidence type="ECO:0000256" key="4">
    <source>
        <dbReference type="ARBA" id="ARBA00005165"/>
    </source>
</evidence>
<name>A3DKK2_STAMF</name>
<comment type="catalytic activity">
    <reaction evidence="2">
        <text>4-amino-2-methyl-5-(phosphooxymethyl)pyrimidine + ATP = 4-amino-2-methyl-5-(diphosphooxymethyl)pyrimidine + ADP</text>
        <dbReference type="Rhea" id="RHEA:19893"/>
        <dbReference type="ChEBI" id="CHEBI:30616"/>
        <dbReference type="ChEBI" id="CHEBI:57841"/>
        <dbReference type="ChEBI" id="CHEBI:58354"/>
        <dbReference type="ChEBI" id="CHEBI:456216"/>
        <dbReference type="EC" id="2.7.4.7"/>
    </reaction>
</comment>
<keyword evidence="12" id="KW-0784">Thiamine biosynthesis</keyword>
<dbReference type="PANTHER" id="PTHR20858">
    <property type="entry name" value="PHOSPHOMETHYLPYRIMIDINE KINASE"/>
    <property type="match status" value="1"/>
</dbReference>
<evidence type="ECO:0000313" key="25">
    <source>
        <dbReference type="Proteomes" id="UP000000254"/>
    </source>
</evidence>
<keyword evidence="13" id="KW-0511">Multifunctional enzyme</keyword>
<dbReference type="KEGG" id="smr:Smar_0049"/>
<dbReference type="InterPro" id="IPR036409">
    <property type="entry name" value="Aldolase_II/adducin_N_sf"/>
</dbReference>
<evidence type="ECO:0000256" key="19">
    <source>
        <dbReference type="ARBA" id="ARBA00060834"/>
    </source>
</evidence>
<evidence type="ECO:0000256" key="12">
    <source>
        <dbReference type="ARBA" id="ARBA00022977"/>
    </source>
</evidence>
<evidence type="ECO:0000256" key="2">
    <source>
        <dbReference type="ARBA" id="ARBA00000565"/>
    </source>
</evidence>
<evidence type="ECO:0000256" key="18">
    <source>
        <dbReference type="ARBA" id="ARBA00060674"/>
    </source>
</evidence>
<dbReference type="Pfam" id="PF10120">
    <property type="entry name" value="ThiN"/>
    <property type="match status" value="1"/>
</dbReference>
<evidence type="ECO:0000256" key="20">
    <source>
        <dbReference type="ARBA" id="ARBA00060992"/>
    </source>
</evidence>
<dbReference type="GO" id="GO:0005524">
    <property type="term" value="F:ATP binding"/>
    <property type="evidence" value="ECO:0007669"/>
    <property type="project" value="UniProtKB-KW"/>
</dbReference>
<evidence type="ECO:0000256" key="8">
    <source>
        <dbReference type="ARBA" id="ARBA00022679"/>
    </source>
</evidence>
<dbReference type="InterPro" id="IPR004399">
    <property type="entry name" value="HMP/HMP-P_kinase_dom"/>
</dbReference>
<evidence type="ECO:0000256" key="1">
    <source>
        <dbReference type="ARBA" id="ARBA00000151"/>
    </source>
</evidence>
<evidence type="ECO:0000259" key="22">
    <source>
        <dbReference type="Pfam" id="PF08543"/>
    </source>
</evidence>
<organism evidence="24 25">
    <name type="scientific">Staphylothermus marinus (strain ATCC 43588 / DSM 3639 / JCM 9404 / F1)</name>
    <dbReference type="NCBI Taxonomy" id="399550"/>
    <lineage>
        <taxon>Archaea</taxon>
        <taxon>Thermoproteota</taxon>
        <taxon>Thermoprotei</taxon>
        <taxon>Desulfurococcales</taxon>
        <taxon>Desulfurococcaceae</taxon>
        <taxon>Staphylothermus</taxon>
    </lineage>
</organism>
<evidence type="ECO:0000256" key="15">
    <source>
        <dbReference type="ARBA" id="ARBA00047851"/>
    </source>
</evidence>
<keyword evidence="8" id="KW-0808">Transferase</keyword>
<dbReference type="EC" id="2.7.4.7" evidence="7"/>
<comment type="catalytic activity">
    <reaction evidence="16">
        <text>2-[(2R,5Z)-2-carboxy-4-methylthiazol-5(2H)-ylidene]ethyl phosphate + 4-amino-2-methyl-5-(diphosphooxymethyl)pyrimidine + 2 H(+) = thiamine phosphate + CO2 + diphosphate</text>
        <dbReference type="Rhea" id="RHEA:47844"/>
        <dbReference type="ChEBI" id="CHEBI:15378"/>
        <dbReference type="ChEBI" id="CHEBI:16526"/>
        <dbReference type="ChEBI" id="CHEBI:33019"/>
        <dbReference type="ChEBI" id="CHEBI:37575"/>
        <dbReference type="ChEBI" id="CHEBI:57841"/>
        <dbReference type="ChEBI" id="CHEBI:62899"/>
        <dbReference type="EC" id="2.5.1.3"/>
    </reaction>
</comment>
<keyword evidence="9" id="KW-0547">Nucleotide-binding</keyword>
<dbReference type="FunFam" id="3.40.1190.20:FF:000003">
    <property type="entry name" value="Phosphomethylpyrimidine kinase ThiD"/>
    <property type="match status" value="1"/>
</dbReference>
<reference evidence="24 25" key="2">
    <citation type="journal article" date="2009" name="Stand. Genomic Sci.">
        <title>Complete genome sequence of Staphylothermus marinus Stetter and Fiala 1986 type strain F1.</title>
        <authorList>
            <person name="Anderson I.J."/>
            <person name="Sun H."/>
            <person name="Lapidus A."/>
            <person name="Copeland A."/>
            <person name="Glavina Del Rio T."/>
            <person name="Tice H."/>
            <person name="Dalin E."/>
            <person name="Lucas S."/>
            <person name="Barry K."/>
            <person name="Land M."/>
            <person name="Richardson P."/>
            <person name="Huber H."/>
            <person name="Kyrpides N.C."/>
        </authorList>
    </citation>
    <scope>NUCLEOTIDE SEQUENCE [LARGE SCALE GENOMIC DNA]</scope>
    <source>
        <strain evidence="25">ATCC 43588 / DSM 3639 / JCM 9404 / F1</strain>
    </source>
</reference>
<dbReference type="AlphaFoldDB" id="A3DKK2"/>
<evidence type="ECO:0000256" key="17">
    <source>
        <dbReference type="ARBA" id="ARBA00059241"/>
    </source>
</evidence>
<dbReference type="FunFam" id="3.40.225.10:FF:000015">
    <property type="entry name" value="Phosphomethylpyrimidine kinase (Hmp-phosphate kinase)"/>
    <property type="match status" value="1"/>
</dbReference>
<dbReference type="InterPro" id="IPR029056">
    <property type="entry name" value="Ribokinase-like"/>
</dbReference>
<comment type="pathway">
    <text evidence="18">Cofactor biosynthesis; thiamine diphosphate biosynthesis; 4-amino-2-methyl-5-diphosphomethylpyrimidine from 5-amino-1-(5-phospho-D-ribosyl)imidazole.</text>
</comment>
<keyword evidence="25" id="KW-1185">Reference proteome</keyword>
<evidence type="ECO:0000256" key="3">
    <source>
        <dbReference type="ARBA" id="ARBA00003848"/>
    </source>
</evidence>
<dbReference type="Gene3D" id="3.40.1190.20">
    <property type="match status" value="1"/>
</dbReference>
<evidence type="ECO:0000256" key="21">
    <source>
        <dbReference type="ARBA" id="ARBA00067160"/>
    </source>
</evidence>
<comment type="catalytic activity">
    <reaction evidence="15">
        <text>2-(2-carboxy-4-methylthiazol-5-yl)ethyl phosphate + 4-amino-2-methyl-5-(diphosphooxymethyl)pyrimidine + 2 H(+) = thiamine phosphate + CO2 + diphosphate</text>
        <dbReference type="Rhea" id="RHEA:47848"/>
        <dbReference type="ChEBI" id="CHEBI:15378"/>
        <dbReference type="ChEBI" id="CHEBI:16526"/>
        <dbReference type="ChEBI" id="CHEBI:33019"/>
        <dbReference type="ChEBI" id="CHEBI:37575"/>
        <dbReference type="ChEBI" id="CHEBI:57841"/>
        <dbReference type="ChEBI" id="CHEBI:62890"/>
        <dbReference type="EC" id="2.5.1.3"/>
    </reaction>
</comment>
<dbReference type="EMBL" id="CP000575">
    <property type="protein sequence ID" value="ABN69162.1"/>
    <property type="molecule type" value="Genomic_DNA"/>
</dbReference>
<evidence type="ECO:0000256" key="14">
    <source>
        <dbReference type="ARBA" id="ARBA00047334"/>
    </source>
</evidence>
<dbReference type="OrthoDB" id="43786at2157"/>
<comment type="similarity">
    <text evidence="20">In the N-terminal section; belongs to the ThiD family.</text>
</comment>
<dbReference type="GO" id="GO:0004789">
    <property type="term" value="F:thiamine-phosphate diphosphorylase activity"/>
    <property type="evidence" value="ECO:0007669"/>
    <property type="project" value="UniProtKB-EC"/>
</dbReference>
<dbReference type="GeneID" id="4907227"/>
<dbReference type="EC" id="2.5.1.3" evidence="6"/>
<dbReference type="InterPro" id="IPR013749">
    <property type="entry name" value="PM/HMP-P_kinase-1"/>
</dbReference>
<reference evidence="25" key="1">
    <citation type="journal article" date="2009" name="BMC Genomics">
        <title>The complete genome sequence of Staphylothermus marinus reveals differences in sulfur metabolism among heterotrophic Crenarchaeota.</title>
        <authorList>
            <person name="Anderson I.J."/>
            <person name="Dharmarajan L."/>
            <person name="Rodriguez J."/>
            <person name="Hooper S."/>
            <person name="Porat I."/>
            <person name="Ulrich L.E."/>
            <person name="Elkins J.G."/>
            <person name="Mavromatis K."/>
            <person name="Sun H."/>
            <person name="Land M."/>
            <person name="Lapidus A."/>
            <person name="Lucas S."/>
            <person name="Barry K."/>
            <person name="Huber H."/>
            <person name="Zhulin I.B."/>
            <person name="Whitman W.B."/>
            <person name="Mukhopadhyay B."/>
            <person name="Woese C."/>
            <person name="Bristow J."/>
            <person name="Kyrpides N."/>
        </authorList>
    </citation>
    <scope>NUCLEOTIDE SEQUENCE [LARGE SCALE GENOMIC DNA]</scope>
    <source>
        <strain evidence="25">ATCC 43588 / DSM 3639 / JCM 9404 / F1</strain>
    </source>
</reference>
<dbReference type="STRING" id="399550.Smar_0049"/>
<dbReference type="GO" id="GO:0009228">
    <property type="term" value="P:thiamine biosynthetic process"/>
    <property type="evidence" value="ECO:0007669"/>
    <property type="project" value="UniProtKB-KW"/>
</dbReference>
<proteinExistence type="inferred from homology"/>
<feature type="domain" description="Thiamine-phosphate synthase ThiN" evidence="23">
    <location>
        <begin position="279"/>
        <end position="449"/>
    </location>
</feature>
<dbReference type="NCBIfam" id="TIGR00097">
    <property type="entry name" value="HMP-P_kinase"/>
    <property type="match status" value="1"/>
</dbReference>
<evidence type="ECO:0000256" key="10">
    <source>
        <dbReference type="ARBA" id="ARBA00022777"/>
    </source>
</evidence>
<sequence length="454" mass="49614">MKKKLYPIAITIAGSDSGGGAGIEADLKTFAALGVHGVVALTSVTAQNTYQVTGIHDLPPEMVARQIITVWEDIGIDAGKTGMLSNSEIIRAVAETVSKLGFPLVVDPVMIAKSGAPLLRPEAMNALIKYMVPIATVITPNKHEAEKITGMKINNFEDARKAAKYIVEELGATAAIVKGGHIEVGEESIDIMYYNGKFYEFRAPRIVDGCTHGTGCSFSAAIAVELAKGRDIVKAVKTAKKFITMAIKYGVKVGRGACPVNPMAWIEIPAMKYHVIESVKEALKIIIENQKLFNKYIPETGSNLVMAIDPRYAETINDVAGVKGRIVRYGDGVKIVGPVEFGASSHMARLVLTAMKYDPSIRSAMNLKYDEKLVERAEKKGYIVVYIDRRNEPEEVRLVEGRSIPWIMETAFKKVKRVPDIIYDTGDVGKEAMIRVLGKTPVEVVYKALSIIRE</sequence>
<keyword evidence="11" id="KW-0067">ATP-binding</keyword>
<comment type="similarity">
    <text evidence="19">In the C-terminal section; belongs to the ThiN family.</text>
</comment>
<keyword evidence="10 24" id="KW-0418">Kinase</keyword>
<dbReference type="GO" id="GO:0008902">
    <property type="term" value="F:hydroxymethylpyrimidine kinase activity"/>
    <property type="evidence" value="ECO:0007669"/>
    <property type="project" value="UniProtKB-EC"/>
</dbReference>
<evidence type="ECO:0000256" key="5">
    <source>
        <dbReference type="ARBA" id="ARBA00012135"/>
    </source>
</evidence>
<accession>A3DKK2</accession>
<dbReference type="SUPFAM" id="SSF53639">
    <property type="entry name" value="AraD/HMP-PK domain-like"/>
    <property type="match status" value="1"/>
</dbReference>
<dbReference type="Gene3D" id="3.40.225.10">
    <property type="entry name" value="Class II aldolase/adducin N-terminal domain"/>
    <property type="match status" value="1"/>
</dbReference>
<dbReference type="HOGENOM" id="CLU_035788_0_0_2"/>
<dbReference type="Proteomes" id="UP000000254">
    <property type="component" value="Chromosome"/>
</dbReference>
<dbReference type="GO" id="GO:0005829">
    <property type="term" value="C:cytosol"/>
    <property type="evidence" value="ECO:0007669"/>
    <property type="project" value="TreeGrafter"/>
</dbReference>
<dbReference type="NCBIfam" id="NF006346">
    <property type="entry name" value="PRK08573.1"/>
    <property type="match status" value="1"/>
</dbReference>
<evidence type="ECO:0000256" key="6">
    <source>
        <dbReference type="ARBA" id="ARBA00012830"/>
    </source>
</evidence>
<evidence type="ECO:0000256" key="9">
    <source>
        <dbReference type="ARBA" id="ARBA00022741"/>
    </source>
</evidence>